<comment type="caution">
    <text evidence="2">The sequence shown here is derived from an EMBL/GenBank/DDBJ whole genome shotgun (WGS) entry which is preliminary data.</text>
</comment>
<proteinExistence type="predicted"/>
<dbReference type="EMBL" id="JAFCJH010000004">
    <property type="protein sequence ID" value="MBR0794861.1"/>
    <property type="molecule type" value="Genomic_DNA"/>
</dbReference>
<keyword evidence="1" id="KW-0472">Membrane</keyword>
<evidence type="ECO:0000313" key="2">
    <source>
        <dbReference type="EMBL" id="MBR0794861.1"/>
    </source>
</evidence>
<keyword evidence="3" id="KW-1185">Reference proteome</keyword>
<feature type="transmembrane region" description="Helical" evidence="1">
    <location>
        <begin position="6"/>
        <end position="27"/>
    </location>
</feature>
<organism evidence="2 3">
    <name type="scientific">Bradyrhizobium jicamae</name>
    <dbReference type="NCBI Taxonomy" id="280332"/>
    <lineage>
        <taxon>Bacteria</taxon>
        <taxon>Pseudomonadati</taxon>
        <taxon>Pseudomonadota</taxon>
        <taxon>Alphaproteobacteria</taxon>
        <taxon>Hyphomicrobiales</taxon>
        <taxon>Nitrobacteraceae</taxon>
        <taxon>Bradyrhizobium</taxon>
    </lineage>
</organism>
<keyword evidence="1" id="KW-1133">Transmembrane helix</keyword>
<feature type="transmembrane region" description="Helical" evidence="1">
    <location>
        <begin position="68"/>
        <end position="91"/>
    </location>
</feature>
<dbReference type="Proteomes" id="UP001315278">
    <property type="component" value="Unassembled WGS sequence"/>
</dbReference>
<reference evidence="3" key="1">
    <citation type="journal article" date="2021" name="ISME J.">
        <title>Evolutionary origin and ecological implication of a unique nif island in free-living Bradyrhizobium lineages.</title>
        <authorList>
            <person name="Tao J."/>
        </authorList>
    </citation>
    <scope>NUCLEOTIDE SEQUENCE [LARGE SCALE GENOMIC DNA]</scope>
    <source>
        <strain evidence="3">SZCCT0434</strain>
    </source>
</reference>
<evidence type="ECO:0000313" key="3">
    <source>
        <dbReference type="Proteomes" id="UP001315278"/>
    </source>
</evidence>
<evidence type="ECO:0008006" key="4">
    <source>
        <dbReference type="Google" id="ProtNLM"/>
    </source>
</evidence>
<keyword evidence="1" id="KW-0812">Transmembrane</keyword>
<name>A0ABS5FDK4_9BRAD</name>
<gene>
    <name evidence="2" type="ORF">JQ615_05580</name>
</gene>
<feature type="transmembrane region" description="Helical" evidence="1">
    <location>
        <begin position="39"/>
        <end position="56"/>
    </location>
</feature>
<evidence type="ECO:0000256" key="1">
    <source>
        <dbReference type="SAM" id="Phobius"/>
    </source>
</evidence>
<sequence length="167" mass="17641">MWVESVACNLFVMVGGSALAAAALRLWLGRSRLETYRHALAGINLIVLALFGLAMFDGVVIRMFSEPLLLLGLSAVAFIVALGSLGIAMAMPRAMGGDEAFIAGFATGHRNVGLMAAAQYGSSLPELTWLYFALAQLPIHLTPQIIRAIASARGSVLKRPSSGRIGE</sequence>
<dbReference type="RefSeq" id="WP_212491931.1">
    <property type="nucleotide sequence ID" value="NZ_JAFCJH010000004.1"/>
</dbReference>
<protein>
    <recommendedName>
        <fullName evidence="4">Cation/H+ exchanger domain-containing protein</fullName>
    </recommendedName>
</protein>
<accession>A0ABS5FDK4</accession>